<organism evidence="1 2">
    <name type="scientific">Streptococcus sobrinus W1703</name>
    <dbReference type="NCBI Taxonomy" id="1227275"/>
    <lineage>
        <taxon>Bacteria</taxon>
        <taxon>Bacillati</taxon>
        <taxon>Bacillota</taxon>
        <taxon>Bacilli</taxon>
        <taxon>Lactobacillales</taxon>
        <taxon>Streptococcaceae</taxon>
        <taxon>Streptococcus</taxon>
    </lineage>
</organism>
<dbReference type="AlphaFoldDB" id="U2J1T4"/>
<dbReference type="PANTHER" id="PTHR34547:SF1">
    <property type="entry name" value="YACP-LIKE NYN DOMAIN PROTEIN"/>
    <property type="match status" value="1"/>
</dbReference>
<protein>
    <recommendedName>
        <fullName evidence="3">NYN domain-containing protein</fullName>
    </recommendedName>
</protein>
<comment type="caution">
    <text evidence="1">The sequence shown here is derived from an EMBL/GenBank/DDBJ whole genome shotgun (WGS) entry which is preliminary data.</text>
</comment>
<proteinExistence type="predicted"/>
<evidence type="ECO:0008006" key="3">
    <source>
        <dbReference type="Google" id="ProtNLM"/>
    </source>
</evidence>
<dbReference type="Proteomes" id="UP000016617">
    <property type="component" value="Unassembled WGS sequence"/>
</dbReference>
<dbReference type="PATRIC" id="fig|1227275.3.peg.1713"/>
<dbReference type="EMBL" id="AWVA01000116">
    <property type="protein sequence ID" value="ERJ74002.1"/>
    <property type="molecule type" value="Genomic_DNA"/>
</dbReference>
<reference evidence="1 2" key="1">
    <citation type="submission" date="2013-06" db="EMBL/GenBank/DDBJ databases">
        <authorList>
            <person name="Weinstock G."/>
            <person name="Sodergren E."/>
            <person name="Lobos E.A."/>
            <person name="Fulton L."/>
            <person name="Fulton R."/>
            <person name="Courtney L."/>
            <person name="Fronick C."/>
            <person name="O'Laughlin M."/>
            <person name="Godfrey J."/>
            <person name="Wilson R.M."/>
            <person name="Miner T."/>
            <person name="Farmer C."/>
            <person name="Delehaunty K."/>
            <person name="Cordes M."/>
            <person name="Minx P."/>
            <person name="Tomlinson C."/>
            <person name="Chen J."/>
            <person name="Wollam A."/>
            <person name="Pepin K.H."/>
            <person name="Bhonagiri V."/>
            <person name="Zhang X."/>
            <person name="Warren W."/>
            <person name="Mitreva M."/>
            <person name="Mardis E.R."/>
            <person name="Wilson R.K."/>
        </authorList>
    </citation>
    <scope>NUCLEOTIDE SEQUENCE [LARGE SCALE GENOMIC DNA]</scope>
    <source>
        <strain evidence="1 2">W1703</strain>
    </source>
</reference>
<name>U2J1T4_9STRE</name>
<accession>U2J1T4</accession>
<dbReference type="InterPro" id="IPR010298">
    <property type="entry name" value="YacP-like"/>
</dbReference>
<sequence length="181" mass="20836">MSINSLKKEVAMKKKILLVDGYNMIAFWRETHQLFKTNQLDAARTILLQKLSHYASFEDLEIICVFDAQYVPGSRQKYDDYALTVVFTEEDETADSYIERMAAELNSPLNRVEVATSDLNEQWTVFSQGALRVSARELEERVNVVKSDLDKMSKTIDLYTPRLGSLDDDQLDKLRSILDDL</sequence>
<evidence type="ECO:0000313" key="2">
    <source>
        <dbReference type="Proteomes" id="UP000016617"/>
    </source>
</evidence>
<dbReference type="PANTHER" id="PTHR34547">
    <property type="entry name" value="YACP-LIKE NYN DOMAIN PROTEIN"/>
    <property type="match status" value="1"/>
</dbReference>
<dbReference type="CDD" id="cd10912">
    <property type="entry name" value="PIN_YacP-like"/>
    <property type="match status" value="1"/>
</dbReference>
<dbReference type="Pfam" id="PF05991">
    <property type="entry name" value="NYN_YacP"/>
    <property type="match status" value="1"/>
</dbReference>
<dbReference type="HOGENOM" id="CLU_101326_2_0_9"/>
<gene>
    <name evidence="1" type="ORF">HMPREF1557_01911</name>
</gene>
<evidence type="ECO:0000313" key="1">
    <source>
        <dbReference type="EMBL" id="ERJ74002.1"/>
    </source>
</evidence>